<dbReference type="AlphaFoldDB" id="A0A081B764"/>
<feature type="transmembrane region" description="Helical" evidence="1">
    <location>
        <begin position="100"/>
        <end position="126"/>
    </location>
</feature>
<reference evidence="2 3" key="1">
    <citation type="submission" date="2014-07" db="EMBL/GenBank/DDBJ databases">
        <title>Tepidicaulis marinum gen. nov., sp. nov., a novel marine bacterium denitrifying nitrate to nitrous oxide strictly under microaerobic conditions.</title>
        <authorList>
            <person name="Takeuchi M."/>
            <person name="Yamagishi T."/>
            <person name="Kamagata Y."/>
            <person name="Oshima K."/>
            <person name="Hattori M."/>
            <person name="Katayama T."/>
            <person name="Hanada S."/>
            <person name="Tamaki H."/>
            <person name="Marumo K."/>
            <person name="Maeda H."/>
            <person name="Nedachi M."/>
            <person name="Iwasaki W."/>
            <person name="Suwa Y."/>
            <person name="Sakata S."/>
        </authorList>
    </citation>
    <scope>NUCLEOTIDE SEQUENCE [LARGE SCALE GENOMIC DNA]</scope>
    <source>
        <strain evidence="2 3">MA2</strain>
    </source>
</reference>
<name>A0A081B764_9HYPH</name>
<keyword evidence="1" id="KW-0812">Transmembrane</keyword>
<gene>
    <name evidence="2" type="ORF">M2A_0381</name>
</gene>
<proteinExistence type="predicted"/>
<evidence type="ECO:0000313" key="2">
    <source>
        <dbReference type="EMBL" id="GAK43882.1"/>
    </source>
</evidence>
<keyword evidence="1" id="KW-1133">Transmembrane helix</keyword>
<sequence>MDSLAFTVASAFGALELDLAWAADWRVPALIGLGFAFASAMIVALHQFRFFSQMRNPENFVNQELKRARLHLGAPPKKDSTIAKRKRKIRRVKQAAWRALWARFWLLFTAGHLIPSALLFIVVLNYSAFRPGSFPFEEITSGLALAKADPTSSGVFVLGQFFRGAFLDVAEIFRMETGPITNNTSDWLFSSILVFFRALTGLYTGALLLFLAQSLLVRLRVARLLRLKSDEELGV</sequence>
<organism evidence="2 3">
    <name type="scientific">Tepidicaulis marinus</name>
    <dbReference type="NCBI Taxonomy" id="1333998"/>
    <lineage>
        <taxon>Bacteria</taxon>
        <taxon>Pseudomonadati</taxon>
        <taxon>Pseudomonadota</taxon>
        <taxon>Alphaproteobacteria</taxon>
        <taxon>Hyphomicrobiales</taxon>
        <taxon>Parvibaculaceae</taxon>
        <taxon>Tepidicaulis</taxon>
    </lineage>
</organism>
<dbReference type="STRING" id="1333998.M2A_0381"/>
<dbReference type="EMBL" id="BBIO01000001">
    <property type="protein sequence ID" value="GAK43882.1"/>
    <property type="molecule type" value="Genomic_DNA"/>
</dbReference>
<evidence type="ECO:0000313" key="3">
    <source>
        <dbReference type="Proteomes" id="UP000028702"/>
    </source>
</evidence>
<accession>A0A081B764</accession>
<evidence type="ECO:0000256" key="1">
    <source>
        <dbReference type="SAM" id="Phobius"/>
    </source>
</evidence>
<dbReference type="RefSeq" id="WP_045442122.1">
    <property type="nucleotide sequence ID" value="NZ_BBIO01000001.1"/>
</dbReference>
<comment type="caution">
    <text evidence="2">The sequence shown here is derived from an EMBL/GenBank/DDBJ whole genome shotgun (WGS) entry which is preliminary data.</text>
</comment>
<protein>
    <submittedName>
        <fullName evidence="2">Conserved protein</fullName>
    </submittedName>
</protein>
<feature type="transmembrane region" description="Helical" evidence="1">
    <location>
        <begin position="32"/>
        <end position="51"/>
    </location>
</feature>
<dbReference type="Proteomes" id="UP000028702">
    <property type="component" value="Unassembled WGS sequence"/>
</dbReference>
<keyword evidence="3" id="KW-1185">Reference proteome</keyword>
<dbReference type="eggNOG" id="ENOG502ZIDP">
    <property type="taxonomic scope" value="Bacteria"/>
</dbReference>
<keyword evidence="1" id="KW-0472">Membrane</keyword>
<feature type="transmembrane region" description="Helical" evidence="1">
    <location>
        <begin position="192"/>
        <end position="217"/>
    </location>
</feature>